<sequence>MAFNALNRPSKWSITLLNEDCEITPDDLRVLVATLTGLDIRAVPGEENPVIVKKNGIEVKFPYTIKRDNLKAKLADIEHLISLNVLNSSLTSEEREKADDLLSRIRKRKAADEVEAGSSAKSSKIL</sequence>
<dbReference type="EMBL" id="MW842986">
    <property type="protein sequence ID" value="QWC64893.1"/>
    <property type="molecule type" value="Genomic_DNA"/>
</dbReference>
<protein>
    <submittedName>
        <fullName evidence="1">Nonstructural protein</fullName>
    </submittedName>
</protein>
<organism evidence="1">
    <name type="scientific">Bombyx mori nuclear polyhedrosis virus</name>
    <name type="common">BmNPV</name>
    <dbReference type="NCBI Taxonomy" id="271108"/>
    <lineage>
        <taxon>Viruses</taxon>
        <taxon>Viruses incertae sedis</taxon>
        <taxon>Naldaviricetes</taxon>
        <taxon>Lefavirales</taxon>
        <taxon>Baculoviridae</taxon>
        <taxon>Alphabaculovirus</taxon>
        <taxon>Alphabaculovirus bomori</taxon>
    </lineage>
</organism>
<name>A0A8E8LDA6_NPVBM</name>
<gene>
    <name evidence="1" type="primary">orf1</name>
</gene>
<evidence type="ECO:0000313" key="1">
    <source>
        <dbReference type="EMBL" id="QWC64893.1"/>
    </source>
</evidence>
<proteinExistence type="predicted"/>
<accession>A0A8E8LDA6</accession>
<reference evidence="1" key="1">
    <citation type="journal article" date="2021" name="Viruses">
        <title>Patterns in Genotype Composition of Indian Isolates of the Bombyx mori Nucleopolyhedrovirus and Bombyx mori Bidensovirus.</title>
        <authorList>
            <person name="Gani M."/>
            <person name="Senger S."/>
            <person name="Lokanath S."/>
            <person name="Saini P."/>
            <person name="Bali K."/>
            <person name="Gupta R."/>
            <person name="Sivaprasad V."/>
            <person name="Jehle J.A."/>
            <person name="Wennmann J.T."/>
        </authorList>
    </citation>
    <scope>NUCLEOTIDE SEQUENCE</scope>
    <source>
        <strain evidence="1">BmBDV-Ja VD1</strain>
    </source>
</reference>
<organismHost>
    <name type="scientific">Bombyx mori</name>
    <name type="common">Silk moth</name>
    <dbReference type="NCBI Taxonomy" id="7091"/>
</organismHost>